<dbReference type="OrthoDB" id="9764892at2"/>
<name>A0A4D7CT69_9ENTE</name>
<dbReference type="Pfam" id="PF00288">
    <property type="entry name" value="GHMP_kinases_N"/>
    <property type="match status" value="1"/>
</dbReference>
<keyword evidence="4" id="KW-0547">Nucleotide-binding</keyword>
<keyword evidence="2" id="KW-0444">Lipid biosynthesis</keyword>
<dbReference type="InterPro" id="IPR020568">
    <property type="entry name" value="Ribosomal_Su5_D2-typ_SF"/>
</dbReference>
<dbReference type="GO" id="GO:0004496">
    <property type="term" value="F:mevalonate kinase activity"/>
    <property type="evidence" value="ECO:0007669"/>
    <property type="project" value="UniProtKB-EC"/>
</dbReference>
<dbReference type="SUPFAM" id="SSF55060">
    <property type="entry name" value="GHMP Kinase, C-terminal domain"/>
    <property type="match status" value="1"/>
</dbReference>
<keyword evidence="3 12" id="KW-0808">Transferase</keyword>
<evidence type="ECO:0000313" key="13">
    <source>
        <dbReference type="Proteomes" id="UP000298615"/>
    </source>
</evidence>
<feature type="domain" description="GHMP kinase C-terminal" evidence="11">
    <location>
        <begin position="219"/>
        <end position="293"/>
    </location>
</feature>
<keyword evidence="8" id="KW-0443">Lipid metabolism</keyword>
<keyword evidence="13" id="KW-1185">Reference proteome</keyword>
<evidence type="ECO:0000256" key="8">
    <source>
        <dbReference type="ARBA" id="ARBA00023098"/>
    </source>
</evidence>
<accession>A0A4D7CT69</accession>
<dbReference type="EMBL" id="CP039712">
    <property type="protein sequence ID" value="QCI86383.1"/>
    <property type="molecule type" value="Genomic_DNA"/>
</dbReference>
<dbReference type="GO" id="GO:0005524">
    <property type="term" value="F:ATP binding"/>
    <property type="evidence" value="ECO:0007669"/>
    <property type="project" value="UniProtKB-KW"/>
</dbReference>
<evidence type="ECO:0000313" key="12">
    <source>
        <dbReference type="EMBL" id="QCI86383.1"/>
    </source>
</evidence>
<sequence length="308" mass="33222">MRKGQGHSHGKIILMGEHSVVYGEPALAIPFPSVGITATITPNQEELFLACEFYQGLVSDMPELLESLHHAITISLDYLNKQDTLTIEIESTIPAERGMGSSAAVAVATVRGIFDYYKARLSDDVLLHIVGEAEKIAHGNPSGLDALMTSRHVPYFFAKNQFMEAITLNLSAWLIVADTGITGQTKAAVKEIANHYHIADVQELIHQLGDLAKKAKTYISQNKPEALGQVMTQAHGILTQLNVSNEPLNKLVRTALQNKALGAKLTGGGRGGCMIALAATHSEASKIQQALTLAGAQKTWLYQMGESL</sequence>
<dbReference type="InterPro" id="IPR014721">
    <property type="entry name" value="Ribsml_uS5_D2-typ_fold_subgr"/>
</dbReference>
<gene>
    <name evidence="12" type="primary">mvk</name>
    <name evidence="12" type="ORF">FA707_05125</name>
</gene>
<dbReference type="SUPFAM" id="SSF54211">
    <property type="entry name" value="Ribosomal protein S5 domain 2-like"/>
    <property type="match status" value="1"/>
</dbReference>
<dbReference type="Pfam" id="PF08544">
    <property type="entry name" value="GHMP_kinases_C"/>
    <property type="match status" value="1"/>
</dbReference>
<dbReference type="Gene3D" id="3.30.230.10">
    <property type="match status" value="1"/>
</dbReference>
<organism evidence="12 13">
    <name type="scientific">Vagococcus zengguangii</name>
    <dbReference type="NCBI Taxonomy" id="2571750"/>
    <lineage>
        <taxon>Bacteria</taxon>
        <taxon>Bacillati</taxon>
        <taxon>Bacillota</taxon>
        <taxon>Bacilli</taxon>
        <taxon>Lactobacillales</taxon>
        <taxon>Enterococcaceae</taxon>
        <taxon>Vagococcus</taxon>
    </lineage>
</organism>
<dbReference type="InterPro" id="IPR006204">
    <property type="entry name" value="GHMP_kinase_N_dom"/>
</dbReference>
<evidence type="ECO:0000259" key="11">
    <source>
        <dbReference type="Pfam" id="PF08544"/>
    </source>
</evidence>
<dbReference type="Gene3D" id="3.30.70.890">
    <property type="entry name" value="GHMP kinase, C-terminal domain"/>
    <property type="match status" value="1"/>
</dbReference>
<dbReference type="GO" id="GO:0005829">
    <property type="term" value="C:cytosol"/>
    <property type="evidence" value="ECO:0007669"/>
    <property type="project" value="TreeGrafter"/>
</dbReference>
<keyword evidence="1" id="KW-0963">Cytoplasm</keyword>
<keyword evidence="5 12" id="KW-0418">Kinase</keyword>
<dbReference type="PANTHER" id="PTHR43290">
    <property type="entry name" value="MEVALONATE KINASE"/>
    <property type="match status" value="1"/>
</dbReference>
<dbReference type="PRINTS" id="PR00959">
    <property type="entry name" value="MEVGALKINASE"/>
</dbReference>
<dbReference type="NCBIfam" id="TIGR00549">
    <property type="entry name" value="mevalon_kin"/>
    <property type="match status" value="1"/>
</dbReference>
<dbReference type="InterPro" id="IPR006205">
    <property type="entry name" value="Mev_gal_kin"/>
</dbReference>
<evidence type="ECO:0000256" key="9">
    <source>
        <dbReference type="ARBA" id="ARBA00029438"/>
    </source>
</evidence>
<keyword evidence="6" id="KW-0067">ATP-binding</keyword>
<evidence type="ECO:0000256" key="7">
    <source>
        <dbReference type="ARBA" id="ARBA00022842"/>
    </source>
</evidence>
<dbReference type="UniPathway" id="UPA00057">
    <property type="reaction ID" value="UER00098"/>
</dbReference>
<dbReference type="GO" id="GO:0019287">
    <property type="term" value="P:isopentenyl diphosphate biosynthetic process, mevalonate pathway"/>
    <property type="evidence" value="ECO:0007669"/>
    <property type="project" value="UniProtKB-UniPathway"/>
</dbReference>
<proteinExistence type="predicted"/>
<feature type="domain" description="GHMP kinase N-terminal" evidence="10">
    <location>
        <begin position="79"/>
        <end position="146"/>
    </location>
</feature>
<dbReference type="PANTHER" id="PTHR43290:SF2">
    <property type="entry name" value="MEVALONATE KINASE"/>
    <property type="match status" value="1"/>
</dbReference>
<dbReference type="RefSeq" id="WP_136953214.1">
    <property type="nucleotide sequence ID" value="NZ_CP039712.1"/>
</dbReference>
<dbReference type="AlphaFoldDB" id="A0A4D7CT69"/>
<evidence type="ECO:0000256" key="6">
    <source>
        <dbReference type="ARBA" id="ARBA00022840"/>
    </source>
</evidence>
<reference evidence="12 13" key="1">
    <citation type="submission" date="2019-04" db="EMBL/GenBank/DDBJ databases">
        <title>Vagococcus sp. nov., isolated from faeces of yaks (Bos grunniens).</title>
        <authorList>
            <person name="Ge Y."/>
        </authorList>
    </citation>
    <scope>NUCLEOTIDE SEQUENCE [LARGE SCALE GENOMIC DNA]</scope>
    <source>
        <strain evidence="12 13">MN-17</strain>
    </source>
</reference>
<comment type="pathway">
    <text evidence="9">Isoprenoid biosynthesis; isopentenyl diphosphate biosynthesis via mevalonate pathway; isopentenyl diphosphate from (R)-mevalonate: step 1/3.</text>
</comment>
<dbReference type="Proteomes" id="UP000298615">
    <property type="component" value="Chromosome"/>
</dbReference>
<evidence type="ECO:0000256" key="1">
    <source>
        <dbReference type="ARBA" id="ARBA00022490"/>
    </source>
</evidence>
<evidence type="ECO:0000256" key="4">
    <source>
        <dbReference type="ARBA" id="ARBA00022741"/>
    </source>
</evidence>
<evidence type="ECO:0000259" key="10">
    <source>
        <dbReference type="Pfam" id="PF00288"/>
    </source>
</evidence>
<dbReference type="EC" id="2.7.1.36" evidence="12"/>
<evidence type="ECO:0000256" key="3">
    <source>
        <dbReference type="ARBA" id="ARBA00022679"/>
    </source>
</evidence>
<dbReference type="KEGG" id="vao:FA707_05125"/>
<dbReference type="InterPro" id="IPR013750">
    <property type="entry name" value="GHMP_kinase_C_dom"/>
</dbReference>
<dbReference type="InterPro" id="IPR036554">
    <property type="entry name" value="GHMP_kinase_C_sf"/>
</dbReference>
<evidence type="ECO:0000256" key="5">
    <source>
        <dbReference type="ARBA" id="ARBA00022777"/>
    </source>
</evidence>
<protein>
    <submittedName>
        <fullName evidence="12">Mevalonate kinase</fullName>
        <ecNumber evidence="12">2.7.1.36</ecNumber>
    </submittedName>
</protein>
<evidence type="ECO:0000256" key="2">
    <source>
        <dbReference type="ARBA" id="ARBA00022516"/>
    </source>
</evidence>
<keyword evidence="7" id="KW-0460">Magnesium</keyword>